<sequence>MENIFGDETVTPNTTVINLNGISMGGYDISESDNKESKFWKSYIQSIECAATFELDEAQVSVPYSIAKTIASTFGFEERELLEFSIDCDKIKFHDFVSFNFQGIEIDIPLYELVQQYTGTNTCFFLGTGNDQAVLGDPFFRAAYVAIDYASNEVALANTNLEANYIPDEDSIELVTGAIDASTNSLYSSSYTGYQIEDYLGLNYNFTTTQVSNPTGLPAYYSVTELDRYFSTASSNSLFLQYPLYESGQQSATDLASQTSQTNESVREASKTITPSSMSLSSSSSSISKRSESSTTTSTDTSRSSASKKSNGNEGYQQLTSKLTIFGSILGLAIALL</sequence>
<gene>
    <name evidence="1" type="ORF">Cboi01_000097900</name>
</gene>
<protein>
    <submittedName>
        <fullName evidence="1">Unnamed protein product</fullName>
    </submittedName>
</protein>
<evidence type="ECO:0000313" key="2">
    <source>
        <dbReference type="Proteomes" id="UP001165101"/>
    </source>
</evidence>
<name>A0ACB5THP9_CANBO</name>
<comment type="caution">
    <text evidence="1">The sequence shown here is derived from an EMBL/GenBank/DDBJ whole genome shotgun (WGS) entry which is preliminary data.</text>
</comment>
<reference evidence="1" key="1">
    <citation type="submission" date="2023-04" db="EMBL/GenBank/DDBJ databases">
        <title>Candida boidinii NBRC 1967.</title>
        <authorList>
            <person name="Ichikawa N."/>
            <person name="Sato H."/>
            <person name="Tonouchi N."/>
        </authorList>
    </citation>
    <scope>NUCLEOTIDE SEQUENCE</scope>
    <source>
        <strain evidence="1">NBRC 1967</strain>
    </source>
</reference>
<keyword evidence="2" id="KW-1185">Reference proteome</keyword>
<evidence type="ECO:0000313" key="1">
    <source>
        <dbReference type="EMBL" id="GME88579.1"/>
    </source>
</evidence>
<dbReference type="Proteomes" id="UP001165101">
    <property type="component" value="Unassembled WGS sequence"/>
</dbReference>
<proteinExistence type="predicted"/>
<accession>A0ACB5THP9</accession>
<dbReference type="EMBL" id="BSXV01000318">
    <property type="protein sequence ID" value="GME88579.1"/>
    <property type="molecule type" value="Genomic_DNA"/>
</dbReference>
<organism evidence="1 2">
    <name type="scientific">Candida boidinii</name>
    <name type="common">Yeast</name>
    <dbReference type="NCBI Taxonomy" id="5477"/>
    <lineage>
        <taxon>Eukaryota</taxon>
        <taxon>Fungi</taxon>
        <taxon>Dikarya</taxon>
        <taxon>Ascomycota</taxon>
        <taxon>Saccharomycotina</taxon>
        <taxon>Pichiomycetes</taxon>
        <taxon>Pichiales</taxon>
        <taxon>Pichiaceae</taxon>
        <taxon>Ogataea</taxon>
        <taxon>Ogataea/Candida clade</taxon>
    </lineage>
</organism>